<dbReference type="OrthoDB" id="9798842at2"/>
<evidence type="ECO:0000256" key="1">
    <source>
        <dbReference type="ARBA" id="ARBA00007177"/>
    </source>
</evidence>
<evidence type="ECO:0000256" key="3">
    <source>
        <dbReference type="HAMAP-Rule" id="MF_01384"/>
    </source>
</evidence>
<comment type="function">
    <text evidence="3">Required for maturation of urease via the functional incorporation of the urease nickel metallocenter.</text>
</comment>
<protein>
    <recommendedName>
        <fullName evidence="3">Urease accessory protein UreD</fullName>
    </recommendedName>
</protein>
<evidence type="ECO:0000313" key="4">
    <source>
        <dbReference type="EMBL" id="PSJ56321.1"/>
    </source>
</evidence>
<comment type="subunit">
    <text evidence="3">UreD, UreF and UreG form a complex that acts as a GTP-hydrolysis-dependent molecular chaperone, activating the urease apoprotein by helping to assemble the nickel containing metallocenter of UreC. The UreE protein probably delivers the nickel.</text>
</comment>
<dbReference type="AlphaFoldDB" id="A0A2P7S1J1"/>
<dbReference type="GO" id="GO:0016151">
    <property type="term" value="F:nickel cation binding"/>
    <property type="evidence" value="ECO:0007669"/>
    <property type="project" value="UniProtKB-UniRule"/>
</dbReference>
<keyword evidence="3" id="KW-0996">Nickel insertion</keyword>
<dbReference type="Proteomes" id="UP000241229">
    <property type="component" value="Unassembled WGS sequence"/>
</dbReference>
<name>A0A2P7S1J1_9HYPH</name>
<evidence type="ECO:0000256" key="2">
    <source>
        <dbReference type="ARBA" id="ARBA00023186"/>
    </source>
</evidence>
<gene>
    <name evidence="3" type="primary">ureD</name>
    <name evidence="4" type="ORF">C7I84_20845</name>
</gene>
<dbReference type="RefSeq" id="WP_106774149.1">
    <property type="nucleotide sequence ID" value="NZ_PXYK01000022.1"/>
</dbReference>
<dbReference type="PANTHER" id="PTHR33643:SF1">
    <property type="entry name" value="UREASE ACCESSORY PROTEIN D"/>
    <property type="match status" value="1"/>
</dbReference>
<dbReference type="Pfam" id="PF01774">
    <property type="entry name" value="UreD"/>
    <property type="match status" value="1"/>
</dbReference>
<sequence length="283" mass="30414">MDFAGSSERTTAERLASQRVSARGALAVARRHGRTRLDRLFQEGAAKIRMPRSDGEPLEAILINTAGGMTGGDRLAWEIDAGADTSVMVTTQASEKVYRAASGQAEMAIRLSAEENGRLAWLPQETILFDRAAFSRRLDVELAAGAQALIAEATVFGRGAMGERVERGIFRDRWHVVQAGRLVHAEAFAAGPDFHTTLGKRAVLAGAAAMATVLLVAPDTDAWLDKVRDIVGERGGASAWSVGGTGKLLARLYDDDGYSLRKRLVPLLGLLNGRADMPKCWSL</sequence>
<reference evidence="4 5" key="1">
    <citation type="submission" date="2018-03" db="EMBL/GenBank/DDBJ databases">
        <title>The draft genome of Mesorhizobium sp. 6GN-30.</title>
        <authorList>
            <person name="Liu L."/>
            <person name="Li L."/>
            <person name="Wang T."/>
            <person name="Zhang X."/>
            <person name="Liang L."/>
        </authorList>
    </citation>
    <scope>NUCLEOTIDE SEQUENCE [LARGE SCALE GENOMIC DNA]</scope>
    <source>
        <strain evidence="4 5">6GN30</strain>
    </source>
</reference>
<comment type="similarity">
    <text evidence="1 3">Belongs to the UreD family.</text>
</comment>
<comment type="caution">
    <text evidence="4">The sequence shown here is derived from an EMBL/GenBank/DDBJ whole genome shotgun (WGS) entry which is preliminary data.</text>
</comment>
<comment type="subcellular location">
    <subcellularLocation>
        <location evidence="3">Cytoplasm</location>
    </subcellularLocation>
</comment>
<dbReference type="InterPro" id="IPR002669">
    <property type="entry name" value="UreD"/>
</dbReference>
<dbReference type="EMBL" id="PXYK01000022">
    <property type="protein sequence ID" value="PSJ56321.1"/>
    <property type="molecule type" value="Genomic_DNA"/>
</dbReference>
<keyword evidence="2 3" id="KW-0143">Chaperone</keyword>
<dbReference type="HAMAP" id="MF_01384">
    <property type="entry name" value="UreD"/>
    <property type="match status" value="1"/>
</dbReference>
<dbReference type="PANTHER" id="PTHR33643">
    <property type="entry name" value="UREASE ACCESSORY PROTEIN D"/>
    <property type="match status" value="1"/>
</dbReference>
<proteinExistence type="inferred from homology"/>
<keyword evidence="3" id="KW-0963">Cytoplasm</keyword>
<evidence type="ECO:0000313" key="5">
    <source>
        <dbReference type="Proteomes" id="UP000241229"/>
    </source>
</evidence>
<organism evidence="4 5">
    <name type="scientific">Kumtagia ephedrae</name>
    <dbReference type="NCBI Taxonomy" id="2116701"/>
    <lineage>
        <taxon>Bacteria</taxon>
        <taxon>Pseudomonadati</taxon>
        <taxon>Pseudomonadota</taxon>
        <taxon>Alphaproteobacteria</taxon>
        <taxon>Hyphomicrobiales</taxon>
        <taxon>Phyllobacteriaceae</taxon>
        <taxon>Kumtagia</taxon>
    </lineage>
</organism>
<accession>A0A2P7S1J1</accession>
<keyword evidence="5" id="KW-1185">Reference proteome</keyword>
<dbReference type="GO" id="GO:0005737">
    <property type="term" value="C:cytoplasm"/>
    <property type="evidence" value="ECO:0007669"/>
    <property type="project" value="UniProtKB-SubCell"/>
</dbReference>